<accession>A0ACA9RJ96</accession>
<dbReference type="EMBL" id="CAJVQC010055404">
    <property type="protein sequence ID" value="CAG8795317.1"/>
    <property type="molecule type" value="Genomic_DNA"/>
</dbReference>
<sequence length="81" mass="9235">FDREDGFSTVNSAIWRDGPREEWDEETGQWERASNTKVVVKYLNGSESDISMLINEFKNMQVMAVYILLSEEGLLSDGGKD</sequence>
<organism evidence="1 2">
    <name type="scientific">Racocetra persica</name>
    <dbReference type="NCBI Taxonomy" id="160502"/>
    <lineage>
        <taxon>Eukaryota</taxon>
        <taxon>Fungi</taxon>
        <taxon>Fungi incertae sedis</taxon>
        <taxon>Mucoromycota</taxon>
        <taxon>Glomeromycotina</taxon>
        <taxon>Glomeromycetes</taxon>
        <taxon>Diversisporales</taxon>
        <taxon>Gigasporaceae</taxon>
        <taxon>Racocetra</taxon>
    </lineage>
</organism>
<keyword evidence="2" id="KW-1185">Reference proteome</keyword>
<name>A0ACA9RJ96_9GLOM</name>
<evidence type="ECO:0000313" key="1">
    <source>
        <dbReference type="EMBL" id="CAG8795317.1"/>
    </source>
</evidence>
<proteinExistence type="predicted"/>
<dbReference type="Proteomes" id="UP000789920">
    <property type="component" value="Unassembled WGS sequence"/>
</dbReference>
<comment type="caution">
    <text evidence="1">The sequence shown here is derived from an EMBL/GenBank/DDBJ whole genome shotgun (WGS) entry which is preliminary data.</text>
</comment>
<reference evidence="1" key="1">
    <citation type="submission" date="2021-06" db="EMBL/GenBank/DDBJ databases">
        <authorList>
            <person name="Kallberg Y."/>
            <person name="Tangrot J."/>
            <person name="Rosling A."/>
        </authorList>
    </citation>
    <scope>NUCLEOTIDE SEQUENCE</scope>
    <source>
        <strain evidence="1">MA461A</strain>
    </source>
</reference>
<protein>
    <submittedName>
        <fullName evidence="1">32398_t:CDS:1</fullName>
    </submittedName>
</protein>
<feature type="non-terminal residue" evidence="1">
    <location>
        <position position="1"/>
    </location>
</feature>
<evidence type="ECO:0000313" key="2">
    <source>
        <dbReference type="Proteomes" id="UP000789920"/>
    </source>
</evidence>
<gene>
    <name evidence="1" type="ORF">RPERSI_LOCUS19931</name>
</gene>